<keyword evidence="6" id="KW-1185">Reference proteome</keyword>
<proteinExistence type="predicted"/>
<evidence type="ECO:0000256" key="2">
    <source>
        <dbReference type="ARBA" id="ARBA00023002"/>
    </source>
</evidence>
<dbReference type="EMBL" id="JAAOIW010000003">
    <property type="protein sequence ID" value="NHN29967.1"/>
    <property type="molecule type" value="Genomic_DNA"/>
</dbReference>
<feature type="domain" description="Dehydrogenase E1 component" evidence="4">
    <location>
        <begin position="39"/>
        <end position="87"/>
    </location>
</feature>
<comment type="cofactor">
    <cofactor evidence="1">
        <name>thiamine diphosphate</name>
        <dbReference type="ChEBI" id="CHEBI:58937"/>
    </cofactor>
</comment>
<evidence type="ECO:0000256" key="3">
    <source>
        <dbReference type="ARBA" id="ARBA00023052"/>
    </source>
</evidence>
<name>A0ABX0J556_9BACL</name>
<comment type="caution">
    <text evidence="5">The sequence shown here is derived from an EMBL/GenBank/DDBJ whole genome shotgun (WGS) entry which is preliminary data.</text>
</comment>
<organism evidence="5 6">
    <name type="scientific">Paenibacillus agricola</name>
    <dbReference type="NCBI Taxonomy" id="2716264"/>
    <lineage>
        <taxon>Bacteria</taxon>
        <taxon>Bacillati</taxon>
        <taxon>Bacillota</taxon>
        <taxon>Bacilli</taxon>
        <taxon>Bacillales</taxon>
        <taxon>Paenibacillaceae</taxon>
        <taxon>Paenibacillus</taxon>
    </lineage>
</organism>
<reference evidence="5" key="1">
    <citation type="submission" date="2020-03" db="EMBL/GenBank/DDBJ databases">
        <title>Draft sequencing of Paenibacilllus sp. S3N08.</title>
        <authorList>
            <person name="Kim D.-U."/>
        </authorList>
    </citation>
    <scope>NUCLEOTIDE SEQUENCE</scope>
    <source>
        <strain evidence="5">S3N08</strain>
    </source>
</reference>
<dbReference type="Pfam" id="PF00676">
    <property type="entry name" value="E1_dh"/>
    <property type="match status" value="1"/>
</dbReference>
<gene>
    <name evidence="5" type="ORF">G9U52_08985</name>
</gene>
<dbReference type="SUPFAM" id="SSF52518">
    <property type="entry name" value="Thiamin diphosphate-binding fold (THDP-binding)"/>
    <property type="match status" value="1"/>
</dbReference>
<accession>A0ABX0J556</accession>
<keyword evidence="3" id="KW-0786">Thiamine pyrophosphate</keyword>
<dbReference type="Proteomes" id="UP001165962">
    <property type="component" value="Unassembled WGS sequence"/>
</dbReference>
<dbReference type="InterPro" id="IPR001017">
    <property type="entry name" value="DH_E1"/>
</dbReference>
<protein>
    <recommendedName>
        <fullName evidence="4">Dehydrogenase E1 component domain-containing protein</fullName>
    </recommendedName>
</protein>
<evidence type="ECO:0000259" key="4">
    <source>
        <dbReference type="Pfam" id="PF00676"/>
    </source>
</evidence>
<dbReference type="InterPro" id="IPR029061">
    <property type="entry name" value="THDP-binding"/>
</dbReference>
<keyword evidence="2" id="KW-0560">Oxidoreductase</keyword>
<dbReference type="Gene3D" id="3.40.50.970">
    <property type="match status" value="1"/>
</dbReference>
<evidence type="ECO:0000256" key="1">
    <source>
        <dbReference type="ARBA" id="ARBA00001964"/>
    </source>
</evidence>
<sequence>MVEFLGQCCNPRSSSFPDIGLPWPVTTVSGFNARLPLEDVTAVTDISIRAASYAIPGVTVDGNDVFAVYEAAMEAVERARNGQEPTLA</sequence>
<evidence type="ECO:0000313" key="5">
    <source>
        <dbReference type="EMBL" id="NHN29967.1"/>
    </source>
</evidence>
<evidence type="ECO:0000313" key="6">
    <source>
        <dbReference type="Proteomes" id="UP001165962"/>
    </source>
</evidence>